<evidence type="ECO:0000313" key="11">
    <source>
        <dbReference type="RefSeq" id="XP_013096908.2"/>
    </source>
</evidence>
<dbReference type="OrthoDB" id="6069656at2759"/>
<evidence type="ECO:0000256" key="3">
    <source>
        <dbReference type="ARBA" id="ARBA00022989"/>
    </source>
</evidence>
<dbReference type="AlphaFoldDB" id="A0A9U8ENZ4"/>
<dbReference type="GO" id="GO:0016020">
    <property type="term" value="C:membrane"/>
    <property type="evidence" value="ECO:0007669"/>
    <property type="project" value="UniProtKB-SubCell"/>
</dbReference>
<evidence type="ECO:0000256" key="4">
    <source>
        <dbReference type="ARBA" id="ARBA00023040"/>
    </source>
</evidence>
<accession>A0A9U8ENZ4</accession>
<dbReference type="OMA" id="TACLICI"/>
<feature type="transmembrane region" description="Helical" evidence="8">
    <location>
        <begin position="466"/>
        <end position="490"/>
    </location>
</feature>
<dbReference type="Gene3D" id="1.20.1070.10">
    <property type="entry name" value="Rhodopsin 7-helix transmembrane proteins"/>
    <property type="match status" value="2"/>
</dbReference>
<evidence type="ECO:0000256" key="7">
    <source>
        <dbReference type="ARBA" id="ARBA00023224"/>
    </source>
</evidence>
<dbReference type="GeneID" id="106080137"/>
<dbReference type="SUPFAM" id="SSF81321">
    <property type="entry name" value="Family A G protein-coupled receptor-like"/>
    <property type="match status" value="1"/>
</dbReference>
<proteinExistence type="predicted"/>
<comment type="subcellular location">
    <subcellularLocation>
        <location evidence="1">Membrane</location>
        <topology evidence="1">Multi-pass membrane protein</topology>
    </subcellularLocation>
</comment>
<dbReference type="Pfam" id="PF00001">
    <property type="entry name" value="7tm_1"/>
    <property type="match status" value="1"/>
</dbReference>
<keyword evidence="3 8" id="KW-1133">Transmembrane helix</keyword>
<reference evidence="11" key="1">
    <citation type="submission" date="2025-08" db="UniProtKB">
        <authorList>
            <consortium name="RefSeq"/>
        </authorList>
    </citation>
    <scope>IDENTIFICATION</scope>
</reference>
<dbReference type="InterPro" id="IPR000276">
    <property type="entry name" value="GPCR_Rhodpsn"/>
</dbReference>
<dbReference type="InterPro" id="IPR017452">
    <property type="entry name" value="GPCR_Rhodpsn_7TM"/>
</dbReference>
<feature type="transmembrane region" description="Helical" evidence="8">
    <location>
        <begin position="240"/>
        <end position="259"/>
    </location>
</feature>
<evidence type="ECO:0000256" key="8">
    <source>
        <dbReference type="SAM" id="Phobius"/>
    </source>
</evidence>
<keyword evidence="6" id="KW-0675">Receptor</keyword>
<feature type="domain" description="G-protein coupled receptors family 1 profile" evidence="9">
    <location>
        <begin position="86"/>
        <end position="487"/>
    </location>
</feature>
<keyword evidence="5 8" id="KW-0472">Membrane</keyword>
<keyword evidence="7" id="KW-0807">Transducer</keyword>
<evidence type="ECO:0000313" key="10">
    <source>
        <dbReference type="Proteomes" id="UP001165740"/>
    </source>
</evidence>
<feature type="transmembrane region" description="Helical" evidence="8">
    <location>
        <begin position="146"/>
        <end position="164"/>
    </location>
</feature>
<dbReference type="Proteomes" id="UP001165740">
    <property type="component" value="Chromosome 9"/>
</dbReference>
<dbReference type="PRINTS" id="PR00237">
    <property type="entry name" value="GPCRRHODOPSN"/>
</dbReference>
<evidence type="ECO:0000256" key="5">
    <source>
        <dbReference type="ARBA" id="ARBA00023136"/>
    </source>
</evidence>
<evidence type="ECO:0000256" key="2">
    <source>
        <dbReference type="ARBA" id="ARBA00022692"/>
    </source>
</evidence>
<name>A0A9U8ENZ4_BIOGL</name>
<feature type="transmembrane region" description="Helical" evidence="8">
    <location>
        <begin position="428"/>
        <end position="454"/>
    </location>
</feature>
<organism evidence="10 11">
    <name type="scientific">Biomphalaria glabrata</name>
    <name type="common">Bloodfluke planorb</name>
    <name type="synonym">Freshwater snail</name>
    <dbReference type="NCBI Taxonomy" id="6526"/>
    <lineage>
        <taxon>Eukaryota</taxon>
        <taxon>Metazoa</taxon>
        <taxon>Spiralia</taxon>
        <taxon>Lophotrochozoa</taxon>
        <taxon>Mollusca</taxon>
        <taxon>Gastropoda</taxon>
        <taxon>Heterobranchia</taxon>
        <taxon>Euthyneura</taxon>
        <taxon>Panpulmonata</taxon>
        <taxon>Hygrophila</taxon>
        <taxon>Lymnaeoidea</taxon>
        <taxon>Planorbidae</taxon>
        <taxon>Biomphalaria</taxon>
    </lineage>
</organism>
<feature type="transmembrane region" description="Helical" evidence="8">
    <location>
        <begin position="106"/>
        <end position="126"/>
    </location>
</feature>
<dbReference type="KEGG" id="bgt:106080137"/>
<dbReference type="PANTHER" id="PTHR24243:SF208">
    <property type="entry name" value="PYROKININ-1 RECEPTOR"/>
    <property type="match status" value="1"/>
</dbReference>
<protein>
    <submittedName>
        <fullName evidence="11">Tyramine receptor Ser-2-like isoform X1</fullName>
    </submittedName>
</protein>
<evidence type="ECO:0000259" key="9">
    <source>
        <dbReference type="PROSITE" id="PS50262"/>
    </source>
</evidence>
<evidence type="ECO:0000256" key="1">
    <source>
        <dbReference type="ARBA" id="ARBA00004141"/>
    </source>
</evidence>
<gene>
    <name evidence="11" type="primary">LOC106080137</name>
</gene>
<dbReference type="CDD" id="cd00637">
    <property type="entry name" value="7tm_classA_rhodopsin-like"/>
    <property type="match status" value="1"/>
</dbReference>
<dbReference type="PANTHER" id="PTHR24243">
    <property type="entry name" value="G-PROTEIN COUPLED RECEPTOR"/>
    <property type="match status" value="1"/>
</dbReference>
<dbReference type="GO" id="GO:0004930">
    <property type="term" value="F:G protein-coupled receptor activity"/>
    <property type="evidence" value="ECO:0007669"/>
    <property type="project" value="UniProtKB-KW"/>
</dbReference>
<keyword evidence="10" id="KW-1185">Reference proteome</keyword>
<dbReference type="RefSeq" id="XP_013096908.2">
    <property type="nucleotide sequence ID" value="XM_013241454.2"/>
</dbReference>
<keyword evidence="4" id="KW-0297">G-protein coupled receptor</keyword>
<keyword evidence="2 8" id="KW-0812">Transmembrane</keyword>
<dbReference type="PROSITE" id="PS50262">
    <property type="entry name" value="G_PROTEIN_RECEP_F1_2"/>
    <property type="match status" value="1"/>
</dbReference>
<sequence length="507" mass="57434">MRDETKEWLHALLESMLRKLYRRLLYRPDDARLHVMMSTTSLLSDSNNYSREEIREYLATLQSESTLAFIPTLIYMSVSIVVGCVGNCLVIVVYSTKLIRTPLRIFIVSMAIFDLLTNLFVMPAKTHELFNMWDSDMPTLCRLQKYLNSSFVITSGLILVAIATTRYKMVCHPFGKQVTIKQAKIISVILALSAFLISIPYGIIHGTQTKETPNKNINGSYCQVDDSYVKTIWPSLNSGLFILVFLVCSAVIVVFYTCIGRTTWKQQNVFRKGEIRSSGQQTEISTSFTAVCDETHRSSISDKEGPLATSETELVIETIDVKAEKTSASNHEDKVTNTNKVLERGLGLCDTNDRNLESAFSMMPDTQNNKQQNRSKVKSIAFSNDNEQKTDMTLHQNEAPHQESLNQDKTIQQKPSTKQRRVFGRTSLMMFIVTLVFVLGFLPFLGLNVFLAISPKKVAALKGASLAFYQLFLSSYLLNSFANPIVYSLLDMRFRKECFKLFKCLAK</sequence>
<feature type="transmembrane region" description="Helical" evidence="8">
    <location>
        <begin position="73"/>
        <end position="94"/>
    </location>
</feature>
<feature type="transmembrane region" description="Helical" evidence="8">
    <location>
        <begin position="185"/>
        <end position="204"/>
    </location>
</feature>
<evidence type="ECO:0000256" key="6">
    <source>
        <dbReference type="ARBA" id="ARBA00023170"/>
    </source>
</evidence>